<dbReference type="AlphaFoldDB" id="E1ZJ84"/>
<feature type="transmembrane region" description="Helical" evidence="1">
    <location>
        <begin position="220"/>
        <end position="240"/>
    </location>
</feature>
<dbReference type="FunCoup" id="E1ZJ84">
    <property type="interactions" value="1310"/>
</dbReference>
<dbReference type="OrthoDB" id="1290869at2759"/>
<gene>
    <name evidence="3" type="ORF">CHLNCDRAFT_136214</name>
</gene>
<sequence>MRRAAGSQLRGLRLAGELLAAEASTSGRGAATGAAACAGAGSGGSLVAACRGLHLAPASRWLRQPAPGWQTAAAGGAKPLPRPRLRAEFGTRASRRGRGGTGLPPAAAAAAAAAAGWAGGAYLPSRWAAARRQLAQRLEWVLGRGYHAREAFFNAVYMQPNWSKSLLLLLAERVTRGDPRFAWCYSTPVAESEEQLCEQPAEEGGSLSALQRARRAAASLLRLACLLALFAPVVLTAPLVGDFLGISRARWLRLLRWTLERAGPAFIKWGQWAATRHDLFPPDFCSELELLHTQPAVLVETFEAGTHISAYVARGAGAPHNSELAKLGARTMLHMMIVDNLIHADLHPGNILVTLDWPFGGANRLVRLGRRLAVAAGLQGAVDWLDGWQRAKLVLLDAGMAMRLTPEDQRNMFGLFEAFAEMDGSRLAHWALRFSGEEQSCPDPAAFVSDVASFFERLTAESAATGATHGADALAEVLELVRTHAVNMPGHICATVVTTMVLEGWSNKLDPNHSTLQGERAAAPQVKRMVKATKGGLLGQLTEVMMRGELAADSEVMERVVLLEPALVRV</sequence>
<dbReference type="InterPro" id="IPR004147">
    <property type="entry name" value="ABC1_dom"/>
</dbReference>
<dbReference type="InterPro" id="IPR052402">
    <property type="entry name" value="ADCK_kinase"/>
</dbReference>
<dbReference type="PANTHER" id="PTHR45890">
    <property type="entry name" value="AARF DOMAIN CONTAINING KINASE 2 (PREDICTED)"/>
    <property type="match status" value="1"/>
</dbReference>
<dbReference type="STRING" id="554065.E1ZJ84"/>
<evidence type="ECO:0000313" key="4">
    <source>
        <dbReference type="Proteomes" id="UP000008141"/>
    </source>
</evidence>
<feature type="domain" description="ABC1 atypical kinase-like" evidence="2">
    <location>
        <begin position="293"/>
        <end position="428"/>
    </location>
</feature>
<dbReference type="PANTHER" id="PTHR45890:SF1">
    <property type="entry name" value="AARF DOMAIN CONTAINING KINASE 2"/>
    <property type="match status" value="1"/>
</dbReference>
<dbReference type="EMBL" id="GL433849">
    <property type="protein sequence ID" value="EFN54091.1"/>
    <property type="molecule type" value="Genomic_DNA"/>
</dbReference>
<dbReference type="RefSeq" id="XP_005846193.1">
    <property type="nucleotide sequence ID" value="XM_005846131.1"/>
</dbReference>
<protein>
    <recommendedName>
        <fullName evidence="2">ABC1 atypical kinase-like domain-containing protein</fullName>
    </recommendedName>
</protein>
<keyword evidence="1" id="KW-0812">Transmembrane</keyword>
<organism evidence="4">
    <name type="scientific">Chlorella variabilis</name>
    <name type="common">Green alga</name>
    <dbReference type="NCBI Taxonomy" id="554065"/>
    <lineage>
        <taxon>Eukaryota</taxon>
        <taxon>Viridiplantae</taxon>
        <taxon>Chlorophyta</taxon>
        <taxon>core chlorophytes</taxon>
        <taxon>Trebouxiophyceae</taxon>
        <taxon>Chlorellales</taxon>
        <taxon>Chlorellaceae</taxon>
        <taxon>Chlorella clade</taxon>
        <taxon>Chlorella</taxon>
    </lineage>
</organism>
<dbReference type="KEGG" id="cvr:CHLNCDRAFT_136214"/>
<evidence type="ECO:0000259" key="2">
    <source>
        <dbReference type="Pfam" id="PF03109"/>
    </source>
</evidence>
<evidence type="ECO:0000313" key="3">
    <source>
        <dbReference type="EMBL" id="EFN54091.1"/>
    </source>
</evidence>
<keyword evidence="4" id="KW-1185">Reference proteome</keyword>
<dbReference type="Proteomes" id="UP000008141">
    <property type="component" value="Unassembled WGS sequence"/>
</dbReference>
<keyword evidence="1" id="KW-1133">Transmembrane helix</keyword>
<proteinExistence type="predicted"/>
<dbReference type="Pfam" id="PF03109">
    <property type="entry name" value="ABC1"/>
    <property type="match status" value="1"/>
</dbReference>
<name>E1ZJ84_CHLVA</name>
<evidence type="ECO:0000256" key="1">
    <source>
        <dbReference type="SAM" id="Phobius"/>
    </source>
</evidence>
<keyword evidence="1" id="KW-0472">Membrane</keyword>
<dbReference type="GeneID" id="17353291"/>
<reference evidence="3 4" key="1">
    <citation type="journal article" date="2010" name="Plant Cell">
        <title>The Chlorella variabilis NC64A genome reveals adaptation to photosymbiosis, coevolution with viruses, and cryptic sex.</title>
        <authorList>
            <person name="Blanc G."/>
            <person name="Duncan G."/>
            <person name="Agarkova I."/>
            <person name="Borodovsky M."/>
            <person name="Gurnon J."/>
            <person name="Kuo A."/>
            <person name="Lindquist E."/>
            <person name="Lucas S."/>
            <person name="Pangilinan J."/>
            <person name="Polle J."/>
            <person name="Salamov A."/>
            <person name="Terry A."/>
            <person name="Yamada T."/>
            <person name="Dunigan D.D."/>
            <person name="Grigoriev I.V."/>
            <person name="Claverie J.M."/>
            <person name="Van Etten J.L."/>
        </authorList>
    </citation>
    <scope>NUCLEOTIDE SEQUENCE [LARGE SCALE GENOMIC DNA]</scope>
    <source>
        <strain evidence="3 4">NC64A</strain>
    </source>
</reference>
<dbReference type="eggNOG" id="KOG1236">
    <property type="taxonomic scope" value="Eukaryota"/>
</dbReference>
<dbReference type="InParanoid" id="E1ZJ84"/>
<accession>E1ZJ84</accession>